<comment type="caution">
    <text evidence="2">The sequence shown here is derived from an EMBL/GenBank/DDBJ whole genome shotgun (WGS) entry which is preliminary data.</text>
</comment>
<dbReference type="SMART" id="SM00220">
    <property type="entry name" value="S_TKc"/>
    <property type="match status" value="1"/>
</dbReference>
<dbReference type="GO" id="GO:0005524">
    <property type="term" value="F:ATP binding"/>
    <property type="evidence" value="ECO:0007669"/>
    <property type="project" value="InterPro"/>
</dbReference>
<dbReference type="InterPro" id="IPR000719">
    <property type="entry name" value="Prot_kinase_dom"/>
</dbReference>
<dbReference type="SUPFAM" id="SSF56112">
    <property type="entry name" value="Protein kinase-like (PK-like)"/>
    <property type="match status" value="1"/>
</dbReference>
<dbReference type="GO" id="GO:0044773">
    <property type="term" value="P:mitotic DNA damage checkpoint signaling"/>
    <property type="evidence" value="ECO:0007669"/>
    <property type="project" value="TreeGrafter"/>
</dbReference>
<dbReference type="PROSITE" id="PS00108">
    <property type="entry name" value="PROTEIN_KINASE_ST"/>
    <property type="match status" value="1"/>
</dbReference>
<proteinExistence type="predicted"/>
<evidence type="ECO:0000259" key="1">
    <source>
        <dbReference type="SMART" id="SM00220"/>
    </source>
</evidence>
<dbReference type="GO" id="GO:0005634">
    <property type="term" value="C:nucleus"/>
    <property type="evidence" value="ECO:0007669"/>
    <property type="project" value="TreeGrafter"/>
</dbReference>
<dbReference type="STRING" id="39966.A0A369J7Q7"/>
<evidence type="ECO:0000313" key="2">
    <source>
        <dbReference type="EMBL" id="RDB18101.1"/>
    </source>
</evidence>
<dbReference type="InterPro" id="IPR011009">
    <property type="entry name" value="Kinase-like_dom_sf"/>
</dbReference>
<feature type="domain" description="Protein kinase" evidence="1">
    <location>
        <begin position="89"/>
        <end position="333"/>
    </location>
</feature>
<dbReference type="Gene3D" id="1.10.510.10">
    <property type="entry name" value="Transferase(Phosphotransferase) domain 1"/>
    <property type="match status" value="1"/>
</dbReference>
<dbReference type="GO" id="GO:0004674">
    <property type="term" value="F:protein serine/threonine kinase activity"/>
    <property type="evidence" value="ECO:0007669"/>
    <property type="project" value="TreeGrafter"/>
</dbReference>
<gene>
    <name evidence="2" type="ORF">Hypma_000978</name>
</gene>
<protein>
    <recommendedName>
        <fullName evidence="1">Protein kinase domain-containing protein</fullName>
    </recommendedName>
</protein>
<dbReference type="PANTHER" id="PTHR44167">
    <property type="entry name" value="OVARIAN-SPECIFIC SERINE/THREONINE-PROTEIN KINASE LOK-RELATED"/>
    <property type="match status" value="1"/>
</dbReference>
<dbReference type="Proteomes" id="UP000076154">
    <property type="component" value="Unassembled WGS sequence"/>
</dbReference>
<dbReference type="EMBL" id="LUEZ02000107">
    <property type="protein sequence ID" value="RDB18101.1"/>
    <property type="molecule type" value="Genomic_DNA"/>
</dbReference>
<sequence>MTQVSTKEAYRITFDVNDRDFDEYERLRFWESLRPWLCERGYTLYHPNYVWEGKICDEVVSFIPCHEDDSIPQHPYSVQGGTNPPGRDLVCLNLGGRVISAQDKWNRHVSLRLVKDASDEYKILRRISEEPGILSQDSFDCVIPVLDFLPLDGHWVVVMPRWGVVPFLPEFESIGEVLNAMRCLLKGLCFLRSKLIVHRDIKSANIVVNHIGFPDDLRENSMRKSLRREGKLVYCWIDFDSSVIFPSTSTLAERRLECGWYTIVGGGNYAYDVAQGELDYDPFAYDIGSLGQLFCQLAQHLTPIVPMLAPFLDMMITRDIPKRFTAPQALQFLEDICASITPAQFNVAYPPVQRVNEEKYDRWRHLPSSFVQQWSTHRAPTNISYFTRFLRWVCQYKRGYVAVQRIRRMWRDLSLQVPSAFQRILKGRIVAKQIEHYCTVY</sequence>
<evidence type="ECO:0000313" key="3">
    <source>
        <dbReference type="Proteomes" id="UP000076154"/>
    </source>
</evidence>
<dbReference type="AlphaFoldDB" id="A0A369J7Q7"/>
<dbReference type="OrthoDB" id="2722301at2759"/>
<dbReference type="InterPro" id="IPR008271">
    <property type="entry name" value="Ser/Thr_kinase_AS"/>
</dbReference>
<accession>A0A369J7Q7</accession>
<keyword evidence="3" id="KW-1185">Reference proteome</keyword>
<organism evidence="2 3">
    <name type="scientific">Hypsizygus marmoreus</name>
    <name type="common">White beech mushroom</name>
    <name type="synonym">Agaricus marmoreus</name>
    <dbReference type="NCBI Taxonomy" id="39966"/>
    <lineage>
        <taxon>Eukaryota</taxon>
        <taxon>Fungi</taxon>
        <taxon>Dikarya</taxon>
        <taxon>Basidiomycota</taxon>
        <taxon>Agaricomycotina</taxon>
        <taxon>Agaricomycetes</taxon>
        <taxon>Agaricomycetidae</taxon>
        <taxon>Agaricales</taxon>
        <taxon>Tricholomatineae</taxon>
        <taxon>Lyophyllaceae</taxon>
        <taxon>Hypsizygus</taxon>
    </lineage>
</organism>
<dbReference type="InParanoid" id="A0A369J7Q7"/>
<dbReference type="PANTHER" id="PTHR44167:SF24">
    <property type="entry name" value="SERINE_THREONINE-PROTEIN KINASE CHK2"/>
    <property type="match status" value="1"/>
</dbReference>
<reference evidence="2" key="1">
    <citation type="submission" date="2018-04" db="EMBL/GenBank/DDBJ databases">
        <title>Whole genome sequencing of Hypsizygus marmoreus.</title>
        <authorList>
            <person name="Choi I.-G."/>
            <person name="Min B."/>
            <person name="Kim J.-G."/>
            <person name="Kim S."/>
            <person name="Oh Y.-L."/>
            <person name="Kong W.-S."/>
            <person name="Park H."/>
            <person name="Jeong J."/>
            <person name="Song E.-S."/>
        </authorList>
    </citation>
    <scope>NUCLEOTIDE SEQUENCE [LARGE SCALE GENOMIC DNA]</scope>
    <source>
        <strain evidence="2">51987-8</strain>
    </source>
</reference>
<name>A0A369J7Q7_HYPMA</name>